<protein>
    <submittedName>
        <fullName evidence="1">General secretion pathway protein GspK</fullName>
    </submittedName>
</protein>
<reference evidence="1 2" key="1">
    <citation type="submission" date="2020-07" db="EMBL/GenBank/DDBJ databases">
        <title>Bradyrhizobium diversity isolated from nodules of indigenous legumes of Western Australia.</title>
        <authorList>
            <person name="Klepa M.S."/>
        </authorList>
    </citation>
    <scope>NUCLEOTIDE SEQUENCE [LARGE SCALE GENOMIC DNA]</scope>
    <source>
        <strain evidence="1 2">CNPSo 4010</strain>
    </source>
</reference>
<comment type="caution">
    <text evidence="1">The sequence shown here is derived from an EMBL/GenBank/DDBJ whole genome shotgun (WGS) entry which is preliminary data.</text>
</comment>
<dbReference type="InterPro" id="IPR038072">
    <property type="entry name" value="GspK_central_sf"/>
</dbReference>
<dbReference type="EMBL" id="JACCHP010000017">
    <property type="protein sequence ID" value="MBH5400954.1"/>
    <property type="molecule type" value="Genomic_DNA"/>
</dbReference>
<dbReference type="PANTHER" id="PTHR38831">
    <property type="entry name" value="TYPE II SECRETION SYSTEM PROTEIN K"/>
    <property type="match status" value="1"/>
</dbReference>
<keyword evidence="2" id="KW-1185">Reference proteome</keyword>
<dbReference type="SUPFAM" id="SSF158544">
    <property type="entry name" value="GspK insert domain-like"/>
    <property type="match status" value="1"/>
</dbReference>
<name>A0ABS0PVV0_9BRAD</name>
<sequence length="261" mass="28450">MPLVSVLWGIALLAVIATTVMDATGTSRKLADNGLYAAEADAMAEAAIVRAAIGLSDPAPGTGWRADGRPRQFELRKWRAVVRIQDELGRIDLNFADQDLLFGLLRSVGSEPQKATALALSIIEWRMMPVPGVSANGWPQRRLFHAVNELLLVPGISQDLFARIEPALTVYSQRPTFDPQLAPLEALLALPGATRDQVAQALARRAQDTLGIAPSLKGRAFSLAIEATDGSHKRAYRAAIRFTDDRAKPYWLLDFQIVSKS</sequence>
<dbReference type="Proteomes" id="UP000807370">
    <property type="component" value="Unassembled WGS sequence"/>
</dbReference>
<evidence type="ECO:0000313" key="2">
    <source>
        <dbReference type="Proteomes" id="UP000807370"/>
    </source>
</evidence>
<proteinExistence type="predicted"/>
<organism evidence="1 2">
    <name type="scientific">Bradyrhizobium agreste</name>
    <dbReference type="NCBI Taxonomy" id="2751811"/>
    <lineage>
        <taxon>Bacteria</taxon>
        <taxon>Pseudomonadati</taxon>
        <taxon>Pseudomonadota</taxon>
        <taxon>Alphaproteobacteria</taxon>
        <taxon>Hyphomicrobiales</taxon>
        <taxon>Nitrobacteraceae</taxon>
        <taxon>Bradyrhizobium</taxon>
    </lineage>
</organism>
<evidence type="ECO:0000313" key="1">
    <source>
        <dbReference type="EMBL" id="MBH5400954.1"/>
    </source>
</evidence>
<dbReference type="RefSeq" id="WP_197962101.1">
    <property type="nucleotide sequence ID" value="NZ_JACCHP010000017.1"/>
</dbReference>
<gene>
    <name evidence="1" type="ORF">HZZ13_24700</name>
</gene>
<dbReference type="InterPro" id="IPR005628">
    <property type="entry name" value="GspK"/>
</dbReference>
<dbReference type="PANTHER" id="PTHR38831:SF2">
    <property type="entry name" value="TYPE II SECRETION SYSTEM PROTEIN K"/>
    <property type="match status" value="1"/>
</dbReference>
<accession>A0ABS0PVV0</accession>